<dbReference type="PRINTS" id="PR00598">
    <property type="entry name" value="HTHMARR"/>
</dbReference>
<dbReference type="RefSeq" id="WP_035857943.1">
    <property type="nucleotide sequence ID" value="NZ_KK853997.1"/>
</dbReference>
<dbReference type="SMART" id="SM00347">
    <property type="entry name" value="HTH_MARR"/>
    <property type="match status" value="1"/>
</dbReference>
<evidence type="ECO:0000313" key="5">
    <source>
        <dbReference type="EMBL" id="KDN88205.1"/>
    </source>
</evidence>
<sequence length="154" mass="16850">MAKHDNADGGSGNAAAELLGTRLGYLLKHAQLRLAEHIGPALAPFGLDARELAVLAVLAGDRPLSQLEAAQRLGIDRTTMVALLDALEGKEFVQRRRSEHDRRRNTVELTEHGHRTRAAAEQAREAAEREFLAPLDRTATAQLVHALRTLTRTP</sequence>
<dbReference type="AlphaFoldDB" id="A0A066ZDM3"/>
<dbReference type="EMBL" id="JNBY01000003">
    <property type="protein sequence ID" value="KDN88205.1"/>
    <property type="molecule type" value="Genomic_DNA"/>
</dbReference>
<evidence type="ECO:0000256" key="2">
    <source>
        <dbReference type="ARBA" id="ARBA00023125"/>
    </source>
</evidence>
<dbReference type="PANTHER" id="PTHR42756:SF1">
    <property type="entry name" value="TRANSCRIPTIONAL REPRESSOR OF EMRAB OPERON"/>
    <property type="match status" value="1"/>
</dbReference>
<evidence type="ECO:0000259" key="4">
    <source>
        <dbReference type="PROSITE" id="PS50995"/>
    </source>
</evidence>
<keyword evidence="6" id="KW-1185">Reference proteome</keyword>
<keyword evidence="3" id="KW-0804">Transcription</keyword>
<dbReference type="SUPFAM" id="SSF46785">
    <property type="entry name" value="Winged helix' DNA-binding domain"/>
    <property type="match status" value="1"/>
</dbReference>
<name>A0A066ZDM3_9ACTN</name>
<dbReference type="Gene3D" id="1.10.10.10">
    <property type="entry name" value="Winged helix-like DNA-binding domain superfamily/Winged helix DNA-binding domain"/>
    <property type="match status" value="1"/>
</dbReference>
<comment type="caution">
    <text evidence="5">The sequence shown here is derived from an EMBL/GenBank/DDBJ whole genome shotgun (WGS) entry which is preliminary data.</text>
</comment>
<protein>
    <submittedName>
        <fullName evidence="5">MarR family transcriptional regulator</fullName>
    </submittedName>
</protein>
<proteinExistence type="predicted"/>
<evidence type="ECO:0000313" key="6">
    <source>
        <dbReference type="Proteomes" id="UP000027178"/>
    </source>
</evidence>
<dbReference type="eggNOG" id="COG1846">
    <property type="taxonomic scope" value="Bacteria"/>
</dbReference>
<dbReference type="OrthoDB" id="4463574at2"/>
<dbReference type="Proteomes" id="UP000027178">
    <property type="component" value="Unassembled WGS sequence"/>
</dbReference>
<gene>
    <name evidence="5" type="ORF">KCH_00550</name>
</gene>
<dbReference type="Pfam" id="PF12802">
    <property type="entry name" value="MarR_2"/>
    <property type="match status" value="1"/>
</dbReference>
<evidence type="ECO:0000256" key="3">
    <source>
        <dbReference type="ARBA" id="ARBA00023163"/>
    </source>
</evidence>
<dbReference type="InterPro" id="IPR000835">
    <property type="entry name" value="HTH_MarR-typ"/>
</dbReference>
<dbReference type="HOGENOM" id="CLU_083287_4_2_11"/>
<reference evidence="5 6" key="1">
    <citation type="submission" date="2014-05" db="EMBL/GenBank/DDBJ databases">
        <title>Draft Genome Sequence of Kitasatospora cheerisanensis KCTC 2395.</title>
        <authorList>
            <person name="Nam D.H."/>
        </authorList>
    </citation>
    <scope>NUCLEOTIDE SEQUENCE [LARGE SCALE GENOMIC DNA]</scope>
    <source>
        <strain evidence="5 6">KCTC 2395</strain>
    </source>
</reference>
<dbReference type="PATRIC" id="fig|1348663.4.peg.40"/>
<keyword evidence="1" id="KW-0805">Transcription regulation</keyword>
<dbReference type="PROSITE" id="PS50995">
    <property type="entry name" value="HTH_MARR_2"/>
    <property type="match status" value="1"/>
</dbReference>
<dbReference type="InterPro" id="IPR036390">
    <property type="entry name" value="WH_DNA-bd_sf"/>
</dbReference>
<dbReference type="GO" id="GO:0003700">
    <property type="term" value="F:DNA-binding transcription factor activity"/>
    <property type="evidence" value="ECO:0007669"/>
    <property type="project" value="InterPro"/>
</dbReference>
<feature type="domain" description="HTH marR-type" evidence="4">
    <location>
        <begin position="20"/>
        <end position="152"/>
    </location>
</feature>
<organism evidence="5 6">
    <name type="scientific">Kitasatospora cheerisanensis KCTC 2395</name>
    <dbReference type="NCBI Taxonomy" id="1348663"/>
    <lineage>
        <taxon>Bacteria</taxon>
        <taxon>Bacillati</taxon>
        <taxon>Actinomycetota</taxon>
        <taxon>Actinomycetes</taxon>
        <taxon>Kitasatosporales</taxon>
        <taxon>Streptomycetaceae</taxon>
        <taxon>Kitasatospora</taxon>
    </lineage>
</organism>
<accession>A0A066ZDM3</accession>
<dbReference type="PANTHER" id="PTHR42756">
    <property type="entry name" value="TRANSCRIPTIONAL REGULATOR, MARR"/>
    <property type="match status" value="1"/>
</dbReference>
<evidence type="ECO:0000256" key="1">
    <source>
        <dbReference type="ARBA" id="ARBA00023015"/>
    </source>
</evidence>
<dbReference type="GO" id="GO:0003677">
    <property type="term" value="F:DNA binding"/>
    <property type="evidence" value="ECO:0007669"/>
    <property type="project" value="UniProtKB-KW"/>
</dbReference>
<keyword evidence="2" id="KW-0238">DNA-binding</keyword>
<dbReference type="InterPro" id="IPR036388">
    <property type="entry name" value="WH-like_DNA-bd_sf"/>
</dbReference>